<dbReference type="GO" id="GO:0030234">
    <property type="term" value="F:enzyme regulator activity"/>
    <property type="evidence" value="ECO:0007669"/>
    <property type="project" value="InterPro"/>
</dbReference>
<evidence type="ECO:0000313" key="1">
    <source>
        <dbReference type="EMBL" id="BBU69130.1"/>
    </source>
</evidence>
<dbReference type="InterPro" id="IPR015867">
    <property type="entry name" value="N-reg_PII/ATP_PRibTrfase_C"/>
</dbReference>
<dbReference type="Proteomes" id="UP000463961">
    <property type="component" value="Chromosome"/>
</dbReference>
<dbReference type="EMBL" id="AP022345">
    <property type="protein sequence ID" value="BBU69130.1"/>
    <property type="molecule type" value="Genomic_DNA"/>
</dbReference>
<dbReference type="GO" id="GO:0006808">
    <property type="term" value="P:regulation of nitrogen utilization"/>
    <property type="evidence" value="ECO:0007669"/>
    <property type="project" value="InterPro"/>
</dbReference>
<accession>A0A679HS45</accession>
<dbReference type="AlphaFoldDB" id="A0A679HS45"/>
<gene>
    <name evidence="1" type="ORF">ICHIAU1_14130</name>
</gene>
<keyword evidence="2" id="KW-1185">Reference proteome</keyword>
<dbReference type="InterPro" id="IPR002187">
    <property type="entry name" value="N-reg_PII"/>
</dbReference>
<proteinExistence type="predicted"/>
<dbReference type="Gene3D" id="3.30.70.120">
    <property type="match status" value="1"/>
</dbReference>
<dbReference type="InterPro" id="IPR011322">
    <property type="entry name" value="N-reg_PII-like_a/b"/>
</dbReference>
<sequence length="105" mass="11762">MTSRLITRKLITIICESCLEGQITQASIKLGARGYTVCDARGKGAHGLRDGSWPEKGNIRIEIICDEPIATRVLDLLVENYYQNYTFVTFVADVGVLRPEKFQVI</sequence>
<dbReference type="SUPFAM" id="SSF54913">
    <property type="entry name" value="GlnB-like"/>
    <property type="match status" value="1"/>
</dbReference>
<protein>
    <submittedName>
        <fullName evidence="1">Uncharacterized protein</fullName>
    </submittedName>
</protein>
<dbReference type="RefSeq" id="WP_207105409.1">
    <property type="nucleotide sequence ID" value="NZ_AP019011.1"/>
</dbReference>
<evidence type="ECO:0000313" key="2">
    <source>
        <dbReference type="Proteomes" id="UP000463961"/>
    </source>
</evidence>
<name>A0A679HS45_9RHOO</name>
<reference evidence="2" key="1">
    <citation type="submission" date="2020-01" db="EMBL/GenBank/DDBJ databases">
        <title>Phosphoaccumulans saitamaens gen. nov., sp. nov., a polyphosphate accumulating bacterium isolated from surface river water.</title>
        <authorList>
            <person name="Watanabe K."/>
            <person name="Suda W."/>
        </authorList>
    </citation>
    <scope>NUCLEOTIDE SEQUENCE [LARGE SCALE GENOMIC DNA]</scope>
    <source>
        <strain evidence="2">ICHIAU1</strain>
    </source>
</reference>
<dbReference type="Pfam" id="PF00543">
    <property type="entry name" value="P-II"/>
    <property type="match status" value="1"/>
</dbReference>
<organism evidence="1 2">
    <name type="scientific">Fluviibacter phosphoraccumulans</name>
    <dbReference type="NCBI Taxonomy" id="1751046"/>
    <lineage>
        <taxon>Bacteria</taxon>
        <taxon>Pseudomonadati</taxon>
        <taxon>Pseudomonadota</taxon>
        <taxon>Betaproteobacteria</taxon>
        <taxon>Rhodocyclales</taxon>
        <taxon>Fluviibacteraceae</taxon>
        <taxon>Fluviibacter</taxon>
    </lineage>
</organism>